<gene>
    <name evidence="2" type="ORF">Sgleb_16570</name>
</gene>
<dbReference type="EMBL" id="BLIO01000001">
    <property type="protein sequence ID" value="GFE13610.1"/>
    <property type="molecule type" value="Genomic_DNA"/>
</dbReference>
<comment type="caution">
    <text evidence="2">The sequence shown here is derived from an EMBL/GenBank/DDBJ whole genome shotgun (WGS) entry which is preliminary data.</text>
</comment>
<keyword evidence="3" id="KW-1185">Reference proteome</keyword>
<protein>
    <recommendedName>
        <fullName evidence="1">Helix-hairpin-helix DNA-binding motif class 1 domain-containing protein</fullName>
    </recommendedName>
</protein>
<accession>A0A640SRF8</accession>
<dbReference type="Proteomes" id="UP000430079">
    <property type="component" value="Unassembled WGS sequence"/>
</dbReference>
<name>A0A640SRF8_9ACTN</name>
<evidence type="ECO:0000259" key="1">
    <source>
        <dbReference type="SMART" id="SM00278"/>
    </source>
</evidence>
<dbReference type="GO" id="GO:0006281">
    <property type="term" value="P:DNA repair"/>
    <property type="evidence" value="ECO:0007669"/>
    <property type="project" value="InterPro"/>
</dbReference>
<dbReference type="InterPro" id="IPR003583">
    <property type="entry name" value="Hlx-hairpin-Hlx_DNA-bd_motif"/>
</dbReference>
<sequence>MRPLDGPLVHCRSLACRGERGGHIVFGLSGRAMLEALIARERSPKALADLDHGTIKASHATLAESLTGRFEEHHTFMCRMRLDTVDYLTVQIDKLTARIALRLAEFSTTEDDEGPGQGTLKPIADTERLDEIPGIGPGTAQVILAEPA</sequence>
<dbReference type="RefSeq" id="WP_190143927.1">
    <property type="nucleotide sequence ID" value="NZ_BLIO01000001.1"/>
</dbReference>
<feature type="domain" description="Helix-hairpin-helix DNA-binding motif class 1" evidence="1">
    <location>
        <begin position="127"/>
        <end position="146"/>
    </location>
</feature>
<organism evidence="2 3">
    <name type="scientific">Streptomyces glebosus</name>
    <dbReference type="NCBI Taxonomy" id="249580"/>
    <lineage>
        <taxon>Bacteria</taxon>
        <taxon>Bacillati</taxon>
        <taxon>Actinomycetota</taxon>
        <taxon>Actinomycetes</taxon>
        <taxon>Kitasatosporales</taxon>
        <taxon>Streptomycetaceae</taxon>
        <taxon>Streptomyces</taxon>
    </lineage>
</organism>
<dbReference type="SMART" id="SM00278">
    <property type="entry name" value="HhH1"/>
    <property type="match status" value="1"/>
</dbReference>
<evidence type="ECO:0000313" key="3">
    <source>
        <dbReference type="Proteomes" id="UP000430079"/>
    </source>
</evidence>
<dbReference type="GO" id="GO:0003677">
    <property type="term" value="F:DNA binding"/>
    <property type="evidence" value="ECO:0007669"/>
    <property type="project" value="InterPro"/>
</dbReference>
<reference evidence="2 3" key="1">
    <citation type="submission" date="2019-12" db="EMBL/GenBank/DDBJ databases">
        <title>Whole genome shotgun sequence of Streptomyces hygroscopicus subsp. glebosus NBRC 13786.</title>
        <authorList>
            <person name="Ichikawa N."/>
            <person name="Kimura A."/>
            <person name="Kitahashi Y."/>
            <person name="Komaki H."/>
            <person name="Tamura T."/>
        </authorList>
    </citation>
    <scope>NUCLEOTIDE SEQUENCE [LARGE SCALE GENOMIC DNA]</scope>
    <source>
        <strain evidence="2 3">NBRC 13786</strain>
    </source>
</reference>
<dbReference type="AlphaFoldDB" id="A0A640SRF8"/>
<evidence type="ECO:0000313" key="2">
    <source>
        <dbReference type="EMBL" id="GFE13610.1"/>
    </source>
</evidence>
<proteinExistence type="predicted"/>